<dbReference type="Proteomes" id="UP000226106">
    <property type="component" value="Unassembled WGS sequence"/>
</dbReference>
<feature type="compositionally biased region" description="Polar residues" evidence="1">
    <location>
        <begin position="1"/>
        <end position="12"/>
    </location>
</feature>
<gene>
    <name evidence="2" type="ORF">COK72_06735</name>
</gene>
<reference evidence="2 3" key="1">
    <citation type="submission" date="2017-09" db="EMBL/GenBank/DDBJ databases">
        <title>Large-scale bioinformatics analysis of Bacillus genomes uncovers conserved roles of natural products in bacterial physiology.</title>
        <authorList>
            <consortium name="Agbiome Team Llc"/>
            <person name="Bleich R.M."/>
            <person name="Grubbs K.J."/>
            <person name="Santa Maria K.C."/>
            <person name="Allen S.E."/>
            <person name="Farag S."/>
            <person name="Shank E.A."/>
            <person name="Bowers A."/>
        </authorList>
    </citation>
    <scope>NUCLEOTIDE SEQUENCE [LARGE SCALE GENOMIC DNA]</scope>
    <source>
        <strain evidence="2 3">AFS065400</strain>
    </source>
</reference>
<evidence type="ECO:0000313" key="3">
    <source>
        <dbReference type="Proteomes" id="UP000226106"/>
    </source>
</evidence>
<evidence type="ECO:0000313" key="2">
    <source>
        <dbReference type="EMBL" id="PFT49059.1"/>
    </source>
</evidence>
<dbReference type="AlphaFoldDB" id="A0A9X7FX75"/>
<organism evidence="2 3">
    <name type="scientific">Bacillus thuringiensis</name>
    <dbReference type="NCBI Taxonomy" id="1428"/>
    <lineage>
        <taxon>Bacteria</taxon>
        <taxon>Bacillati</taxon>
        <taxon>Bacillota</taxon>
        <taxon>Bacilli</taxon>
        <taxon>Bacillales</taxon>
        <taxon>Bacillaceae</taxon>
        <taxon>Bacillus</taxon>
        <taxon>Bacillus cereus group</taxon>
    </lineage>
</organism>
<comment type="caution">
    <text evidence="2">The sequence shown here is derived from an EMBL/GenBank/DDBJ whole genome shotgun (WGS) entry which is preliminary data.</text>
</comment>
<accession>A0A9X7FX75</accession>
<dbReference type="RefSeq" id="WP_098640314.1">
    <property type="nucleotide sequence ID" value="NZ_NVCO01000017.1"/>
</dbReference>
<feature type="region of interest" description="Disordered" evidence="1">
    <location>
        <begin position="1"/>
        <end position="21"/>
    </location>
</feature>
<proteinExistence type="predicted"/>
<sequence length="76" mass="8548">MSEAPSESQYTPIENGMHIDGVSKTRRGFDSIIVPKISHVGNGDRLLLFRGENEEDSAAIVVFDSEYKVLVKKYFK</sequence>
<name>A0A9X7FX75_BACTU</name>
<dbReference type="EMBL" id="NVCO01000017">
    <property type="protein sequence ID" value="PFT49059.1"/>
    <property type="molecule type" value="Genomic_DNA"/>
</dbReference>
<evidence type="ECO:0000256" key="1">
    <source>
        <dbReference type="SAM" id="MobiDB-lite"/>
    </source>
</evidence>
<protein>
    <submittedName>
        <fullName evidence="2">Uncharacterized protein</fullName>
    </submittedName>
</protein>